<proteinExistence type="predicted"/>
<dbReference type="RefSeq" id="WP_075635411.1">
    <property type="nucleotide sequence ID" value="NZ_MKIO01000031.1"/>
</dbReference>
<name>A0A1Q9AHX6_9HYPH</name>
<comment type="caution">
    <text evidence="1">The sequence shown here is derived from an EMBL/GenBank/DDBJ whole genome shotgun (WGS) entry which is preliminary data.</text>
</comment>
<dbReference type="STRING" id="1672749.BJF92_13665"/>
<gene>
    <name evidence="1" type="ORF">BJF92_13665</name>
</gene>
<protein>
    <submittedName>
        <fullName evidence="1">Uncharacterized protein</fullName>
    </submittedName>
</protein>
<reference evidence="1 2" key="1">
    <citation type="submission" date="2016-09" db="EMBL/GenBank/DDBJ databases">
        <title>Rhizobium sp. nov., a novel species isolated from the rice rhizosphere.</title>
        <authorList>
            <person name="Zhao J."/>
            <person name="Zhang X."/>
        </authorList>
    </citation>
    <scope>NUCLEOTIDE SEQUENCE [LARGE SCALE GENOMIC DNA]</scope>
    <source>
        <strain evidence="1 2">MH17</strain>
    </source>
</reference>
<evidence type="ECO:0000313" key="2">
    <source>
        <dbReference type="Proteomes" id="UP000186143"/>
    </source>
</evidence>
<sequence>MPMIDRSTLYVTPDGRPMNTQEQLALLLDIGGIDAAEAAALTGATRLSIETYRKPSFKRAVPAAIIMVLEDHVLARLARIAQAAGYELRPRA</sequence>
<organism evidence="1 2">
    <name type="scientific">Xaviernesmea rhizosphaerae</name>
    <dbReference type="NCBI Taxonomy" id="1672749"/>
    <lineage>
        <taxon>Bacteria</taxon>
        <taxon>Pseudomonadati</taxon>
        <taxon>Pseudomonadota</taxon>
        <taxon>Alphaproteobacteria</taxon>
        <taxon>Hyphomicrobiales</taxon>
        <taxon>Rhizobiaceae</taxon>
        <taxon>Rhizobium/Agrobacterium group</taxon>
        <taxon>Xaviernesmea</taxon>
    </lineage>
</organism>
<dbReference type="AlphaFoldDB" id="A0A1Q9AHX6"/>
<evidence type="ECO:0000313" key="1">
    <source>
        <dbReference type="EMBL" id="OLP54852.1"/>
    </source>
</evidence>
<dbReference type="Proteomes" id="UP000186143">
    <property type="component" value="Unassembled WGS sequence"/>
</dbReference>
<accession>A0A1Q9AHX6</accession>
<dbReference type="EMBL" id="MKIO01000031">
    <property type="protein sequence ID" value="OLP54852.1"/>
    <property type="molecule type" value="Genomic_DNA"/>
</dbReference>